<protein>
    <submittedName>
        <fullName evidence="1">Sporulation integral membrane protein YtvI</fullName>
    </submittedName>
</protein>
<accession>A0ACC8XAQ5</accession>
<gene>
    <name evidence="1" type="ORF">AN396_08080</name>
</gene>
<dbReference type="Proteomes" id="UP000188605">
    <property type="component" value="Unassembled WGS sequence"/>
</dbReference>
<sequence>MIIKKEILEKSIYAVLVLLGIYIFINYILELIAPFIVAWLLGGILDPCVSFLKNKLKLSRGIATIISMLTVLTGICWVIFKLSKMLYTQIISVKDSYPVYKLQIVEVIDIIESNLGKLGTIFNLPTDMATLDNLINEILNAIGQSLNEVVPYFYDMLSVVPTSLFFTVITLLSTFFMTKDRKKIKDFIIAQLPISILKKIVLIKLGLKNAVGGYIKTQIILMCVVFSICFVGLLWLRREHFLLISLVIAIFDSLPALGSGAILITWGVYHLIMGNYSISIGLFGIYGLVLITRQIVEPRVLSGQIGVYALVTIMSIYIGLKLIGPLGIIVGPITAVTIKTLQDIGVIPNFKQQI</sequence>
<comment type="caution">
    <text evidence="1">The sequence shown here is derived from an EMBL/GenBank/DDBJ whole genome shotgun (WGS) entry which is preliminary data.</text>
</comment>
<proteinExistence type="predicted"/>
<dbReference type="EMBL" id="LJDB01000064">
    <property type="protein sequence ID" value="ONI39353.1"/>
    <property type="molecule type" value="Genomic_DNA"/>
</dbReference>
<keyword evidence="2" id="KW-1185">Reference proteome</keyword>
<reference evidence="1" key="1">
    <citation type="submission" date="2016-08" db="EMBL/GenBank/DDBJ databases">
        <authorList>
            <person name="Ngugi D.K."/>
            <person name="Miyake S."/>
            <person name="Stingl U."/>
        </authorList>
    </citation>
    <scope>NUCLEOTIDE SEQUENCE</scope>
    <source>
        <strain evidence="1">SCG-B11WGA-EpuloA1</strain>
    </source>
</reference>
<name>A0ACC8XAQ5_9FIRM</name>
<evidence type="ECO:0000313" key="1">
    <source>
        <dbReference type="EMBL" id="ONI39353.1"/>
    </source>
</evidence>
<organism evidence="1 2">
    <name type="scientific">Candidatus Epulonipiscium fishelsonii</name>
    <dbReference type="NCBI Taxonomy" id="77094"/>
    <lineage>
        <taxon>Bacteria</taxon>
        <taxon>Bacillati</taxon>
        <taxon>Bacillota</taxon>
        <taxon>Clostridia</taxon>
        <taxon>Lachnospirales</taxon>
        <taxon>Lachnospiraceae</taxon>
        <taxon>Candidatus Epulonipiscium</taxon>
    </lineage>
</organism>
<evidence type="ECO:0000313" key="2">
    <source>
        <dbReference type="Proteomes" id="UP000188605"/>
    </source>
</evidence>